<gene>
    <name evidence="1" type="ORF">HU200_014043</name>
</gene>
<organism evidence="1 2">
    <name type="scientific">Digitaria exilis</name>
    <dbReference type="NCBI Taxonomy" id="1010633"/>
    <lineage>
        <taxon>Eukaryota</taxon>
        <taxon>Viridiplantae</taxon>
        <taxon>Streptophyta</taxon>
        <taxon>Embryophyta</taxon>
        <taxon>Tracheophyta</taxon>
        <taxon>Spermatophyta</taxon>
        <taxon>Magnoliopsida</taxon>
        <taxon>Liliopsida</taxon>
        <taxon>Poales</taxon>
        <taxon>Poaceae</taxon>
        <taxon>PACMAD clade</taxon>
        <taxon>Panicoideae</taxon>
        <taxon>Panicodae</taxon>
        <taxon>Paniceae</taxon>
        <taxon>Anthephorinae</taxon>
        <taxon>Digitaria</taxon>
    </lineage>
</organism>
<accession>A0A835FC31</accession>
<dbReference type="PANTHER" id="PTHR35166">
    <property type="entry name" value="OS05G0193700 PROTEIN-RELATED"/>
    <property type="match status" value="1"/>
</dbReference>
<protein>
    <submittedName>
        <fullName evidence="1">Uncharacterized protein</fullName>
    </submittedName>
</protein>
<proteinExistence type="predicted"/>
<reference evidence="1" key="1">
    <citation type="submission" date="2020-07" db="EMBL/GenBank/DDBJ databases">
        <title>Genome sequence and genetic diversity analysis of an under-domesticated orphan crop, white fonio (Digitaria exilis).</title>
        <authorList>
            <person name="Bennetzen J.L."/>
            <person name="Chen S."/>
            <person name="Ma X."/>
            <person name="Wang X."/>
            <person name="Yssel A.E.J."/>
            <person name="Chaluvadi S.R."/>
            <person name="Johnson M."/>
            <person name="Gangashetty P."/>
            <person name="Hamidou F."/>
            <person name="Sanogo M.D."/>
            <person name="Zwaenepoel A."/>
            <person name="Wallace J."/>
            <person name="Van De Peer Y."/>
            <person name="Van Deynze A."/>
        </authorList>
    </citation>
    <scope>NUCLEOTIDE SEQUENCE</scope>
    <source>
        <tissue evidence="1">Leaves</tissue>
    </source>
</reference>
<comment type="caution">
    <text evidence="1">The sequence shown here is derived from an EMBL/GenBank/DDBJ whole genome shotgun (WGS) entry which is preliminary data.</text>
</comment>
<dbReference type="PANTHER" id="PTHR35166:SF17">
    <property type="entry name" value="OS07G0643300 PROTEIN"/>
    <property type="match status" value="1"/>
</dbReference>
<evidence type="ECO:0000313" key="1">
    <source>
        <dbReference type="EMBL" id="KAF8737747.1"/>
    </source>
</evidence>
<keyword evidence="2" id="KW-1185">Reference proteome</keyword>
<name>A0A835FC31_9POAL</name>
<dbReference type="AlphaFoldDB" id="A0A835FC31"/>
<dbReference type="OrthoDB" id="708985at2759"/>
<sequence>MSHGVPVDVQFAPVAHRLHCHRRHPADWATELKVGWASVFYSDPDSIRLRNRYGMPCARLVKDGTVASAAEDMGTEMPGPELAAASAAEEETQVAATGETKSKMWRVPQHQVDFILSWDVGPDVAPNLDSIDRLPFSEEQEVYRAAELQAVAARNELRRVKRETQRWVRDLFDKHGEVVVDEKHRLDAHLARSKSNASC</sequence>
<dbReference type="Proteomes" id="UP000636709">
    <property type="component" value="Unassembled WGS sequence"/>
</dbReference>
<evidence type="ECO:0000313" key="2">
    <source>
        <dbReference type="Proteomes" id="UP000636709"/>
    </source>
</evidence>
<dbReference type="EMBL" id="JACEFO010001379">
    <property type="protein sequence ID" value="KAF8737747.1"/>
    <property type="molecule type" value="Genomic_DNA"/>
</dbReference>